<dbReference type="Proteomes" id="UP000285405">
    <property type="component" value="Unassembled WGS sequence"/>
</dbReference>
<comment type="caution">
    <text evidence="2">The sequence shown here is derived from an EMBL/GenBank/DDBJ whole genome shotgun (WGS) entry which is preliminary data.</text>
</comment>
<dbReference type="OrthoDB" id="2590867at2759"/>
<feature type="compositionally biased region" description="Low complexity" evidence="1">
    <location>
        <begin position="37"/>
        <end position="49"/>
    </location>
</feature>
<feature type="compositionally biased region" description="Basic and acidic residues" evidence="1">
    <location>
        <begin position="7"/>
        <end position="23"/>
    </location>
</feature>
<sequence>MSSTVNKIKDALHIGNDEHEKGRNQSGIPHPRKSLDPDSNSSLSSSQYSRAKAAAGHDTLSGTGTGTGNENLPGTVLDYSTGQVFNPGDIRDSHDETAVDQHPSSRYATQSQGNLGDTLGDISHSSNTEPHRSGVLNKLDPRVEFDSSERRDNHSRNHGGVSRAFSDNSTTGFGNESQNSGLRSNDFTDKLDPRIHTHRHQSRDVDGSGKFF</sequence>
<feature type="region of interest" description="Disordered" evidence="1">
    <location>
        <begin position="1"/>
        <end position="212"/>
    </location>
</feature>
<proteinExistence type="predicted"/>
<feature type="compositionally biased region" description="Polar residues" evidence="1">
    <location>
        <begin position="68"/>
        <end position="84"/>
    </location>
</feature>
<feature type="compositionally biased region" description="Polar residues" evidence="1">
    <location>
        <begin position="102"/>
        <end position="115"/>
    </location>
</feature>
<name>A0A420IGS2_9PEZI</name>
<accession>A0A420IGS2</accession>
<feature type="compositionally biased region" description="Polar residues" evidence="1">
    <location>
        <begin position="165"/>
        <end position="185"/>
    </location>
</feature>
<dbReference type="AlphaFoldDB" id="A0A420IGS2"/>
<feature type="compositionally biased region" description="Basic and acidic residues" evidence="1">
    <location>
        <begin position="89"/>
        <end position="99"/>
    </location>
</feature>
<protein>
    <submittedName>
        <fullName evidence="2">Putative cell surface</fullName>
    </submittedName>
</protein>
<evidence type="ECO:0000313" key="3">
    <source>
        <dbReference type="Proteomes" id="UP000285405"/>
    </source>
</evidence>
<organism evidence="2 3">
    <name type="scientific">Golovinomyces cichoracearum</name>
    <dbReference type="NCBI Taxonomy" id="62708"/>
    <lineage>
        <taxon>Eukaryota</taxon>
        <taxon>Fungi</taxon>
        <taxon>Dikarya</taxon>
        <taxon>Ascomycota</taxon>
        <taxon>Pezizomycotina</taxon>
        <taxon>Leotiomycetes</taxon>
        <taxon>Erysiphales</taxon>
        <taxon>Erysiphaceae</taxon>
        <taxon>Golovinomyces</taxon>
    </lineage>
</organism>
<gene>
    <name evidence="2" type="ORF">GcC1_088015</name>
</gene>
<feature type="compositionally biased region" description="Basic and acidic residues" evidence="1">
    <location>
        <begin position="186"/>
        <end position="195"/>
    </location>
</feature>
<feature type="compositionally biased region" description="Basic and acidic residues" evidence="1">
    <location>
        <begin position="139"/>
        <end position="155"/>
    </location>
</feature>
<evidence type="ECO:0000256" key="1">
    <source>
        <dbReference type="SAM" id="MobiDB-lite"/>
    </source>
</evidence>
<evidence type="ECO:0000313" key="2">
    <source>
        <dbReference type="EMBL" id="RKF73756.1"/>
    </source>
</evidence>
<reference evidence="2 3" key="1">
    <citation type="journal article" date="2018" name="BMC Genomics">
        <title>Comparative genome analyses reveal sequence features reflecting distinct modes of host-adaptation between dicot and monocot powdery mildew.</title>
        <authorList>
            <person name="Wu Y."/>
            <person name="Ma X."/>
            <person name="Pan Z."/>
            <person name="Kale S.D."/>
            <person name="Song Y."/>
            <person name="King H."/>
            <person name="Zhang Q."/>
            <person name="Presley C."/>
            <person name="Deng X."/>
            <person name="Wei C.I."/>
            <person name="Xiao S."/>
        </authorList>
    </citation>
    <scope>NUCLEOTIDE SEQUENCE [LARGE SCALE GENOMIC DNA]</scope>
    <source>
        <strain evidence="2">UCSC1</strain>
    </source>
</reference>
<feature type="compositionally biased region" description="Basic and acidic residues" evidence="1">
    <location>
        <begin position="202"/>
        <end position="212"/>
    </location>
</feature>
<dbReference type="EMBL" id="MCBR01008835">
    <property type="protein sequence ID" value="RKF73756.1"/>
    <property type="molecule type" value="Genomic_DNA"/>
</dbReference>